<evidence type="ECO:0000313" key="3">
    <source>
        <dbReference type="Proteomes" id="UP000091926"/>
    </source>
</evidence>
<dbReference type="RefSeq" id="WP_066661869.1">
    <property type="nucleotide sequence ID" value="NZ_CBCSCL010000011.1"/>
</dbReference>
<dbReference type="Gene3D" id="3.40.190.10">
    <property type="entry name" value="Periplasmic binding protein-like II"/>
    <property type="match status" value="1"/>
</dbReference>
<dbReference type="InterPro" id="IPR042100">
    <property type="entry name" value="Bug_dom1"/>
</dbReference>
<dbReference type="CDD" id="cd07012">
    <property type="entry name" value="PBP2_Bug_TTT"/>
    <property type="match status" value="1"/>
</dbReference>
<dbReference type="EMBL" id="CP016172">
    <property type="protein sequence ID" value="ANN79216.1"/>
    <property type="molecule type" value="Genomic_DNA"/>
</dbReference>
<proteinExistence type="inferred from homology"/>
<name>A0A193GIG9_9BORD</name>
<evidence type="ECO:0000313" key="2">
    <source>
        <dbReference type="EMBL" id="ANN79216.1"/>
    </source>
</evidence>
<evidence type="ECO:0008006" key="4">
    <source>
        <dbReference type="Google" id="ProtNLM"/>
    </source>
</evidence>
<organism evidence="2 3">
    <name type="scientific">Bordetella flabilis</name>
    <dbReference type="NCBI Taxonomy" id="463014"/>
    <lineage>
        <taxon>Bacteria</taxon>
        <taxon>Pseudomonadati</taxon>
        <taxon>Pseudomonadota</taxon>
        <taxon>Betaproteobacteria</taxon>
        <taxon>Burkholderiales</taxon>
        <taxon>Alcaligenaceae</taxon>
        <taxon>Bordetella</taxon>
    </lineage>
</organism>
<dbReference type="InterPro" id="IPR005064">
    <property type="entry name" value="BUG"/>
</dbReference>
<gene>
    <name evidence="2" type="ORF">BAU07_20705</name>
</gene>
<sequence>MISRRGILKLGYGGVLVAGTSFGRVQANSAPVSIIIPGPPGGGADAIARIVAEKLGGKINETIIVEARPGAGGLIASNYVKRQAADGRVLYLSSSMLVTAPAVYPDVQKLDPVTDFTPLARLSVNTYLFLASKQLPVSNVPEFIEYCRANPKKVRIGTVGQGSSSHLAAAYLAKAANLDVIVVHYKGSAPANQDLMGGFIDAKFENLAGTRATLDSGKVKILGVSNAERSPLFPDVPTVNESVPGMVVDDFFVMVAPKGMDKERAQALSKSLGEVVRMPDVQAKLRNQLGAISAPLDPEQTVVYMRESFDRTRTWAADLLGPAELANS</sequence>
<reference evidence="2 3" key="1">
    <citation type="submission" date="2016-06" db="EMBL/GenBank/DDBJ databases">
        <title>Complete genome sequences of Bordetella bronchialis and Bordetella flabilis.</title>
        <authorList>
            <person name="LiPuma J.J."/>
            <person name="Spilker T."/>
        </authorList>
    </citation>
    <scope>NUCLEOTIDE SEQUENCE [LARGE SCALE GENOMIC DNA]</scope>
    <source>
        <strain evidence="2 3">AU10664</strain>
    </source>
</reference>
<comment type="similarity">
    <text evidence="1">Belongs to the UPF0065 (bug) family.</text>
</comment>
<protein>
    <recommendedName>
        <fullName evidence="4">ABC transporter substrate-binding protein</fullName>
    </recommendedName>
</protein>
<dbReference type="SUPFAM" id="SSF53850">
    <property type="entry name" value="Periplasmic binding protein-like II"/>
    <property type="match status" value="1"/>
</dbReference>
<dbReference type="PIRSF" id="PIRSF017082">
    <property type="entry name" value="YflP"/>
    <property type="match status" value="1"/>
</dbReference>
<accession>A0A193GIG9</accession>
<dbReference type="PANTHER" id="PTHR42928:SF5">
    <property type="entry name" value="BLR1237 PROTEIN"/>
    <property type="match status" value="1"/>
</dbReference>
<dbReference type="KEGG" id="bfz:BAU07_20705"/>
<dbReference type="Gene3D" id="3.40.190.150">
    <property type="entry name" value="Bordetella uptake gene, domain 1"/>
    <property type="match status" value="1"/>
</dbReference>
<dbReference type="Pfam" id="PF03401">
    <property type="entry name" value="TctC"/>
    <property type="match status" value="1"/>
</dbReference>
<keyword evidence="3" id="KW-1185">Reference proteome</keyword>
<dbReference type="STRING" id="463014.BAU07_20705"/>
<dbReference type="PANTHER" id="PTHR42928">
    <property type="entry name" value="TRICARBOXYLATE-BINDING PROTEIN"/>
    <property type="match status" value="1"/>
</dbReference>
<dbReference type="AlphaFoldDB" id="A0A193GIG9"/>
<dbReference type="OrthoDB" id="8678477at2"/>
<evidence type="ECO:0000256" key="1">
    <source>
        <dbReference type="ARBA" id="ARBA00006987"/>
    </source>
</evidence>
<dbReference type="Proteomes" id="UP000091926">
    <property type="component" value="Chromosome"/>
</dbReference>